<dbReference type="InterPro" id="IPR006311">
    <property type="entry name" value="TAT_signal"/>
</dbReference>
<dbReference type="AlphaFoldDB" id="A0A850HEQ3"/>
<comment type="caution">
    <text evidence="2">The sequence shown here is derived from an EMBL/GenBank/DDBJ whole genome shotgun (WGS) entry which is preliminary data.</text>
</comment>
<protein>
    <submittedName>
        <fullName evidence="2">DUF839 domain-containing protein</fullName>
    </submittedName>
</protein>
<proteinExistence type="predicted"/>
<dbReference type="Pfam" id="PF05787">
    <property type="entry name" value="PhoX"/>
    <property type="match status" value="2"/>
</dbReference>
<feature type="signal peptide" evidence="1">
    <location>
        <begin position="1"/>
        <end position="24"/>
    </location>
</feature>
<dbReference type="EMBL" id="JABWGV010000005">
    <property type="protein sequence ID" value="NVD45729.1"/>
    <property type="molecule type" value="Genomic_DNA"/>
</dbReference>
<dbReference type="Proteomes" id="UP000561438">
    <property type="component" value="Unassembled WGS sequence"/>
</dbReference>
<dbReference type="RefSeq" id="WP_176268045.1">
    <property type="nucleotide sequence ID" value="NZ_JABWGV010000005.1"/>
</dbReference>
<keyword evidence="1" id="KW-0732">Signal</keyword>
<feature type="chain" id="PRO_5032999819" evidence="1">
    <location>
        <begin position="25"/>
        <end position="445"/>
    </location>
</feature>
<dbReference type="PROSITE" id="PS51318">
    <property type="entry name" value="TAT"/>
    <property type="match status" value="1"/>
</dbReference>
<dbReference type="PANTHER" id="PTHR35399:SF4">
    <property type="entry name" value="MEMBRANE PROTEIN"/>
    <property type="match status" value="1"/>
</dbReference>
<organism evidence="2 3">
    <name type="scientific">Qipengyuania atrilutea</name>
    <dbReference type="NCBI Taxonomy" id="2744473"/>
    <lineage>
        <taxon>Bacteria</taxon>
        <taxon>Pseudomonadati</taxon>
        <taxon>Pseudomonadota</taxon>
        <taxon>Alphaproteobacteria</taxon>
        <taxon>Sphingomonadales</taxon>
        <taxon>Erythrobacteraceae</taxon>
        <taxon>Qipengyuania</taxon>
    </lineage>
</organism>
<keyword evidence="3" id="KW-1185">Reference proteome</keyword>
<dbReference type="InterPro" id="IPR008557">
    <property type="entry name" value="PhoX"/>
</dbReference>
<evidence type="ECO:0000313" key="3">
    <source>
        <dbReference type="Proteomes" id="UP000561438"/>
    </source>
</evidence>
<evidence type="ECO:0000256" key="1">
    <source>
        <dbReference type="SAM" id="SignalP"/>
    </source>
</evidence>
<evidence type="ECO:0000313" key="2">
    <source>
        <dbReference type="EMBL" id="NVD45729.1"/>
    </source>
</evidence>
<dbReference type="SUPFAM" id="SSF63829">
    <property type="entry name" value="Calcium-dependent phosphotriesterase"/>
    <property type="match status" value="1"/>
</dbReference>
<dbReference type="PANTHER" id="PTHR35399">
    <property type="entry name" value="SLR8030 PROTEIN"/>
    <property type="match status" value="1"/>
</dbReference>
<gene>
    <name evidence="2" type="ORF">HUV48_11995</name>
</gene>
<reference evidence="2 3" key="1">
    <citation type="submission" date="2020-06" db="EMBL/GenBank/DDBJ databases">
        <title>Altererythrobacter sp. HHU K3-1.</title>
        <authorList>
            <person name="Zhang D."/>
            <person name="Xue H."/>
        </authorList>
    </citation>
    <scope>NUCLEOTIDE SEQUENCE [LARGE SCALE GENOMIC DNA]</scope>
    <source>
        <strain evidence="2 3">HHU K3-1</strain>
    </source>
</reference>
<name>A0A850HEQ3_9SPHN</name>
<sequence>MPANLPFPAANRRRFLAGTGSAFAALVASGCSTAPRIATALTGSGYGPLQADPAGYMDLPRGFSYRVISALGDAMDDGGTVPDKADGMGCFDLGGGKIALVRNHELITTDDAGGDIAAGFDRREGKVLPGGTTNLVLDANTLDIERQFRSLGGTIRNCSGGVTPWGSWLTCEEAPVRPGERYGDGLGKDHGWVFEVPADASALVNPEPLKAMGRFNHEAAAVDPATGIVYLTEDRDDSMLYRFVPAVRGKLSEGGKLQALKLTDGTRDSRNWDGIEMPVARKYAAEWVGIQDVESPGDDLRQQGAAKGGLLVARGEGIHLGDGEFYFCATNGGAAKLGQVFRLVPGRGGAADTLELFFESSSPDQFNYGDNLTVGPNGHLVVCEDQYTDVVTNHLRGISPQGQAYPIALLHEQTELAGACFSPDGRTLFVNAYSPAKTLAITGPW</sequence>
<accession>A0A850HEQ3</accession>